<comment type="pathway">
    <text evidence="7 8">Porphyrin-containing compound metabolism; protoheme biosynthesis; protoheme from protoporphyrin-IX: step 1/1.</text>
</comment>
<feature type="binding site" evidence="7">
    <location>
        <position position="220"/>
    </location>
    <ligand>
        <name>Fe(2+)</name>
        <dbReference type="ChEBI" id="CHEBI:29033"/>
    </ligand>
</feature>
<name>A0ABV4UEX0_9RHOO</name>
<feature type="binding site" evidence="7">
    <location>
        <position position="301"/>
    </location>
    <ligand>
        <name>Fe(2+)</name>
        <dbReference type="ChEBI" id="CHEBI:29033"/>
    </ligand>
</feature>
<keyword evidence="5 7" id="KW-0627">Porphyrin biosynthesis</keyword>
<dbReference type="InterPro" id="IPR019772">
    <property type="entry name" value="Ferrochelatase_AS"/>
</dbReference>
<comment type="similarity">
    <text evidence="1 7 8">Belongs to the ferrochelatase family.</text>
</comment>
<comment type="subcellular location">
    <subcellularLocation>
        <location evidence="7 8">Cytoplasm</location>
    </subcellularLocation>
</comment>
<comment type="catalytic activity">
    <reaction evidence="7 8">
        <text>heme b + 2 H(+) = protoporphyrin IX + Fe(2+)</text>
        <dbReference type="Rhea" id="RHEA:22584"/>
        <dbReference type="ChEBI" id="CHEBI:15378"/>
        <dbReference type="ChEBI" id="CHEBI:29033"/>
        <dbReference type="ChEBI" id="CHEBI:57306"/>
        <dbReference type="ChEBI" id="CHEBI:60344"/>
        <dbReference type="EC" id="4.98.1.1"/>
    </reaction>
</comment>
<evidence type="ECO:0000256" key="1">
    <source>
        <dbReference type="ARBA" id="ARBA00007718"/>
    </source>
</evidence>
<dbReference type="CDD" id="cd03411">
    <property type="entry name" value="Ferrochelatase_N"/>
    <property type="match status" value="1"/>
</dbReference>
<evidence type="ECO:0000313" key="9">
    <source>
        <dbReference type="EMBL" id="MFA9950197.1"/>
    </source>
</evidence>
<dbReference type="InterPro" id="IPR033644">
    <property type="entry name" value="Ferrochelatase_C"/>
</dbReference>
<dbReference type="PANTHER" id="PTHR11108:SF1">
    <property type="entry name" value="FERROCHELATASE, MITOCHONDRIAL"/>
    <property type="match status" value="1"/>
</dbReference>
<keyword evidence="10" id="KW-1185">Reference proteome</keyword>
<dbReference type="RefSeq" id="WP_418891268.1">
    <property type="nucleotide sequence ID" value="NZ_JBEUWX010000002.1"/>
</dbReference>
<dbReference type="SUPFAM" id="SSF53800">
    <property type="entry name" value="Chelatase"/>
    <property type="match status" value="1"/>
</dbReference>
<evidence type="ECO:0000313" key="10">
    <source>
        <dbReference type="Proteomes" id="UP001574673"/>
    </source>
</evidence>
<reference evidence="10" key="1">
    <citation type="submission" date="2024-06" db="EMBL/GenBank/DDBJ databases">
        <title>Radixoralia hellwigii gen. nov., sp nov., isolated from a root canal in the human oral cavity.</title>
        <authorList>
            <person name="Bartsch S."/>
            <person name="Wittmer A."/>
            <person name="Schulz A.-K."/>
            <person name="Neumann-Schaal M."/>
            <person name="Wolf J."/>
            <person name="Gronow S."/>
            <person name="Tennert C."/>
            <person name="Haecker G."/>
            <person name="Cieplik F."/>
            <person name="Al-Ahmad A."/>
        </authorList>
    </citation>
    <scope>NUCLEOTIDE SEQUENCE [LARGE SCALE GENOMIC DNA]</scope>
    <source>
        <strain evidence="10">Wk13</strain>
    </source>
</reference>
<dbReference type="Proteomes" id="UP001574673">
    <property type="component" value="Unassembled WGS sequence"/>
</dbReference>
<evidence type="ECO:0000256" key="6">
    <source>
        <dbReference type="ARBA" id="ARBA00024536"/>
    </source>
</evidence>
<dbReference type="CDD" id="cd00419">
    <property type="entry name" value="Ferrochelatase_C"/>
    <property type="match status" value="1"/>
</dbReference>
<keyword evidence="2 7" id="KW-0408">Iron</keyword>
<dbReference type="NCBIfam" id="TIGR00109">
    <property type="entry name" value="hemH"/>
    <property type="match status" value="1"/>
</dbReference>
<dbReference type="PANTHER" id="PTHR11108">
    <property type="entry name" value="FERROCHELATASE"/>
    <property type="match status" value="1"/>
</dbReference>
<dbReference type="InterPro" id="IPR001015">
    <property type="entry name" value="Ferrochelatase"/>
</dbReference>
<dbReference type="Pfam" id="PF00762">
    <property type="entry name" value="Ferrochelatase"/>
    <property type="match status" value="1"/>
</dbReference>
<comment type="caution">
    <text evidence="9">The sequence shown here is derived from an EMBL/GenBank/DDBJ whole genome shotgun (WGS) entry which is preliminary data.</text>
</comment>
<dbReference type="InterPro" id="IPR033659">
    <property type="entry name" value="Ferrochelatase_N"/>
</dbReference>
<keyword evidence="7 8" id="KW-0963">Cytoplasm</keyword>
<evidence type="ECO:0000256" key="4">
    <source>
        <dbReference type="ARBA" id="ARBA00023239"/>
    </source>
</evidence>
<evidence type="ECO:0000256" key="7">
    <source>
        <dbReference type="HAMAP-Rule" id="MF_00323"/>
    </source>
</evidence>
<keyword evidence="7" id="KW-0479">Metal-binding</keyword>
<keyword evidence="4 7" id="KW-0456">Lyase</keyword>
<dbReference type="EC" id="4.98.1.1" evidence="7 8"/>
<organism evidence="9 10">
    <name type="scientific">Dentiradicibacter hellwigii</name>
    <dbReference type="NCBI Taxonomy" id="3149053"/>
    <lineage>
        <taxon>Bacteria</taxon>
        <taxon>Pseudomonadati</taxon>
        <taxon>Pseudomonadota</taxon>
        <taxon>Betaproteobacteria</taxon>
        <taxon>Rhodocyclales</taxon>
        <taxon>Rhodocyclaceae</taxon>
        <taxon>Dentiradicibacter</taxon>
    </lineage>
</organism>
<evidence type="ECO:0000256" key="3">
    <source>
        <dbReference type="ARBA" id="ARBA00023133"/>
    </source>
</evidence>
<evidence type="ECO:0000256" key="5">
    <source>
        <dbReference type="ARBA" id="ARBA00023244"/>
    </source>
</evidence>
<dbReference type="HAMAP" id="MF_00323">
    <property type="entry name" value="Ferrochelatase"/>
    <property type="match status" value="1"/>
</dbReference>
<dbReference type="EMBL" id="JBEUWX010000002">
    <property type="protein sequence ID" value="MFA9950197.1"/>
    <property type="molecule type" value="Genomic_DNA"/>
</dbReference>
<keyword evidence="3 7" id="KW-0350">Heme biosynthesis</keyword>
<comment type="function">
    <text evidence="7 8">Catalyzes the ferrous insertion into protoporphyrin IX.</text>
</comment>
<accession>A0ABV4UEX0</accession>
<dbReference type="PROSITE" id="PS00534">
    <property type="entry name" value="FERROCHELATASE"/>
    <property type="match status" value="1"/>
</dbReference>
<gene>
    <name evidence="7 9" type="primary">hemH</name>
    <name evidence="9" type="ORF">ABCS64_07680</name>
</gene>
<evidence type="ECO:0000256" key="8">
    <source>
        <dbReference type="RuleBase" id="RU000607"/>
    </source>
</evidence>
<evidence type="ECO:0000256" key="2">
    <source>
        <dbReference type="ARBA" id="ARBA00023004"/>
    </source>
</evidence>
<dbReference type="Gene3D" id="3.40.50.1400">
    <property type="match status" value="2"/>
</dbReference>
<sequence>MPRFSSRAESGLHESRPHAASLASTAVLLVNLGTPEAPDTASVRRYLREFLSDPHVVILPRLLWLPLLHGIVLNVRPKHSAARYQKIWTPEGSPLKIHTEKQAKLLRGFLGADKHPMHVAYAMRYGRPALDDVLARLHRQGMRRILLLPLYPQHATSTMATVFDAAEAWAARVKNPPKLLKLRLRADDPRYIAALAASVREHWMREGQPDPAYRLVMSFHGVPRRTIERGDPYYDECLKTAALLAHELGLSAEHYRIAFQSYPGYCRWLSPRTDETLAELGAAHTQRVDVICPGFVSDCLETLEEIAIEGKKTFLAAGGGEFHYIPCLNERDDWIHTLARRVIAHTRQTPD</sequence>
<comment type="catalytic activity">
    <reaction evidence="6">
        <text>Fe-coproporphyrin III + 2 H(+) = coproporphyrin III + Fe(2+)</text>
        <dbReference type="Rhea" id="RHEA:49572"/>
        <dbReference type="ChEBI" id="CHEBI:15378"/>
        <dbReference type="ChEBI" id="CHEBI:29033"/>
        <dbReference type="ChEBI" id="CHEBI:68438"/>
        <dbReference type="ChEBI" id="CHEBI:131725"/>
        <dbReference type="EC" id="4.99.1.9"/>
    </reaction>
    <physiologicalReaction direction="right-to-left" evidence="6">
        <dbReference type="Rhea" id="RHEA:49574"/>
    </physiologicalReaction>
</comment>
<protein>
    <recommendedName>
        <fullName evidence="7 8">Ferrochelatase</fullName>
        <ecNumber evidence="7 8">4.98.1.1</ecNumber>
    </recommendedName>
    <alternativeName>
        <fullName evidence="7">Heme synthase</fullName>
    </alternativeName>
    <alternativeName>
        <fullName evidence="7">Protoheme ferro-lyase</fullName>
    </alternativeName>
</protein>
<proteinExistence type="inferred from homology"/>